<accession>A0ABP0JUE7</accession>
<evidence type="ECO:0000313" key="2">
    <source>
        <dbReference type="Proteomes" id="UP001642464"/>
    </source>
</evidence>
<dbReference type="PROSITE" id="PS51858">
    <property type="entry name" value="PPPDE"/>
    <property type="match status" value="1"/>
</dbReference>
<evidence type="ECO:0000313" key="1">
    <source>
        <dbReference type="EMBL" id="CAK9017748.1"/>
    </source>
</evidence>
<keyword evidence="2" id="KW-1185">Reference proteome</keyword>
<protein>
    <submittedName>
        <fullName evidence="1">DeSI-like protein At4g17486</fullName>
    </submittedName>
</protein>
<organism evidence="1 2">
    <name type="scientific">Durusdinium trenchii</name>
    <dbReference type="NCBI Taxonomy" id="1381693"/>
    <lineage>
        <taxon>Eukaryota</taxon>
        <taxon>Sar</taxon>
        <taxon>Alveolata</taxon>
        <taxon>Dinophyceae</taxon>
        <taxon>Suessiales</taxon>
        <taxon>Symbiodiniaceae</taxon>
        <taxon>Durusdinium</taxon>
    </lineage>
</organism>
<dbReference type="Pfam" id="PF05903">
    <property type="entry name" value="Peptidase_C97"/>
    <property type="match status" value="1"/>
</dbReference>
<comment type="caution">
    <text evidence="1">The sequence shown here is derived from an EMBL/GenBank/DDBJ whole genome shotgun (WGS) entry which is preliminary data.</text>
</comment>
<dbReference type="PANTHER" id="PTHR12378:SF80">
    <property type="entry name" value="IP06716P-RELATED"/>
    <property type="match status" value="1"/>
</dbReference>
<sequence>MIAPLDLFMSTSSPSASTPSTPRLRTTVMEPKERDGFLAIAGDDRGTRLEFEGPEAWLHVYDLNGTEVANNTLHPLGLGLFHAGLEVYGVEWSFGGCPLPPGALPYTGVSPMRPRSCPCATYRESVSLGPIPISAQEVWQILVKLAARWLSHEYHPLKRNCLDFCSEFSRALRLQEVPGWLGRLASAADFLLSPVLTVLDAFHLLRDAPEALVRDEEHRRLADAAAEALPDWRDETSSQDAEAEAHCNWLTLSEGASRAWTSLETEVVLDFQEQSGWAGVEMKACHIQWEKELEEKRQQSLLAFL</sequence>
<dbReference type="Proteomes" id="UP001642464">
    <property type="component" value="Unassembled WGS sequence"/>
</dbReference>
<dbReference type="InterPro" id="IPR042266">
    <property type="entry name" value="PPPDE_sf"/>
</dbReference>
<reference evidence="1 2" key="1">
    <citation type="submission" date="2024-02" db="EMBL/GenBank/DDBJ databases">
        <authorList>
            <person name="Chen Y."/>
            <person name="Shah S."/>
            <person name="Dougan E. K."/>
            <person name="Thang M."/>
            <person name="Chan C."/>
        </authorList>
    </citation>
    <scope>NUCLEOTIDE SEQUENCE [LARGE SCALE GENOMIC DNA]</scope>
</reference>
<gene>
    <name evidence="1" type="ORF">SCF082_LOCUS13781</name>
</gene>
<proteinExistence type="predicted"/>
<dbReference type="InterPro" id="IPR008580">
    <property type="entry name" value="PPPDE_dom"/>
</dbReference>
<dbReference type="PANTHER" id="PTHR12378">
    <property type="entry name" value="DESUMOYLATING ISOPEPTIDASE"/>
    <property type="match status" value="1"/>
</dbReference>
<name>A0ABP0JUE7_9DINO</name>
<dbReference type="Gene3D" id="3.90.1720.30">
    <property type="entry name" value="PPPDE domains"/>
    <property type="match status" value="1"/>
</dbReference>
<dbReference type="SMART" id="SM01179">
    <property type="entry name" value="DUF862"/>
    <property type="match status" value="1"/>
</dbReference>
<dbReference type="EMBL" id="CAXAMM010008557">
    <property type="protein sequence ID" value="CAK9017748.1"/>
    <property type="molecule type" value="Genomic_DNA"/>
</dbReference>